<sequence>MNEYIIATLQGSLNAIKAEHGYKPKVTEKISDMMDLLDQIPIDPEQIMDVFYDMLLAIELVDLPNRGQEQDAYVPVQTLVMKNADTMMMQILIKKLDPEFDCGCG</sequence>
<accession>A0A1V2ABF5</accession>
<evidence type="ECO:0000313" key="2">
    <source>
        <dbReference type="Proteomes" id="UP000188613"/>
    </source>
</evidence>
<protein>
    <submittedName>
        <fullName evidence="1">Uncharacterized protein</fullName>
    </submittedName>
</protein>
<dbReference type="STRING" id="1714355.BTO28_02375"/>
<dbReference type="AlphaFoldDB" id="A0A1V2ABF5"/>
<dbReference type="RefSeq" id="WP_076763688.1">
    <property type="nucleotide sequence ID" value="NZ_MSFI01000003.1"/>
</dbReference>
<reference evidence="1 2" key="1">
    <citation type="submission" date="2016-12" db="EMBL/GenBank/DDBJ databases">
        <title>Domibacillus sp. SAB 38T whole genome sequencing.</title>
        <authorList>
            <person name="Verma A."/>
            <person name="Ojha A.K."/>
            <person name="Krishnamurthi S."/>
        </authorList>
    </citation>
    <scope>NUCLEOTIDE SEQUENCE [LARGE SCALE GENOMIC DNA]</scope>
    <source>
        <strain evidence="1 2">SAB 38</strain>
    </source>
</reference>
<dbReference type="Proteomes" id="UP000188613">
    <property type="component" value="Unassembled WGS sequence"/>
</dbReference>
<name>A0A1V2ABF5_9BACI</name>
<dbReference type="EMBL" id="MSFI01000003">
    <property type="protein sequence ID" value="OMP68333.1"/>
    <property type="molecule type" value="Genomic_DNA"/>
</dbReference>
<comment type="caution">
    <text evidence="1">The sequence shown here is derived from an EMBL/GenBank/DDBJ whole genome shotgun (WGS) entry which is preliminary data.</text>
</comment>
<keyword evidence="2" id="KW-1185">Reference proteome</keyword>
<evidence type="ECO:0000313" key="1">
    <source>
        <dbReference type="EMBL" id="OMP68333.1"/>
    </source>
</evidence>
<proteinExistence type="predicted"/>
<organism evidence="1 2">
    <name type="scientific">Domibacillus epiphyticus</name>
    <dbReference type="NCBI Taxonomy" id="1714355"/>
    <lineage>
        <taxon>Bacteria</taxon>
        <taxon>Bacillati</taxon>
        <taxon>Bacillota</taxon>
        <taxon>Bacilli</taxon>
        <taxon>Bacillales</taxon>
        <taxon>Bacillaceae</taxon>
        <taxon>Domibacillus</taxon>
    </lineage>
</organism>
<gene>
    <name evidence="1" type="ORF">BTO28_02375</name>
</gene>